<dbReference type="GO" id="GO:0015986">
    <property type="term" value="P:proton motive force-driven ATP synthesis"/>
    <property type="evidence" value="ECO:0007669"/>
    <property type="project" value="TreeGrafter"/>
</dbReference>
<dbReference type="PANTHER" id="PTHR28074:SF1">
    <property type="entry name" value="ATP SYNTHASE SUBUNIT K, MITOCHONDRIAL"/>
    <property type="match status" value="1"/>
</dbReference>
<evidence type="ECO:0000313" key="6">
    <source>
        <dbReference type="EMBL" id="RPB26011.1"/>
    </source>
</evidence>
<dbReference type="PANTHER" id="PTHR28074">
    <property type="entry name" value="ATP SYNTHASE SUBUNIT K, MITOCHONDRIAL"/>
    <property type="match status" value="1"/>
</dbReference>
<evidence type="ECO:0000256" key="4">
    <source>
        <dbReference type="SAM" id="MobiDB-lite"/>
    </source>
</evidence>
<evidence type="ECO:0000256" key="1">
    <source>
        <dbReference type="ARBA" id="ARBA00004325"/>
    </source>
</evidence>
<dbReference type="GO" id="GO:0031966">
    <property type="term" value="C:mitochondrial membrane"/>
    <property type="evidence" value="ECO:0007669"/>
    <property type="project" value="UniProtKB-SubCell"/>
</dbReference>
<keyword evidence="5" id="KW-1133">Transmembrane helix</keyword>
<feature type="compositionally biased region" description="Polar residues" evidence="4">
    <location>
        <begin position="101"/>
        <end position="115"/>
    </location>
</feature>
<dbReference type="Proteomes" id="UP000267821">
    <property type="component" value="Unassembled WGS sequence"/>
</dbReference>
<sequence>MVAQFNILGRQVGSHYLAIATLGTTFFGSWLAMRGGSKPQDPSGKPTPPIQASTSDEESFIKSVSLSPIPLPHLHWGIGNINQLQIGTSSKPPRQRRRKQSINAQSTNRPSIISSQHDMRLEHGRAEQIGDGIYQNQIFFSAKKIHASLLFPSFLPSFIYSFVDSEARRCMTFSQV</sequence>
<keyword evidence="5" id="KW-0812">Transmembrane</keyword>
<keyword evidence="3 5" id="KW-0472">Membrane</keyword>
<evidence type="ECO:0000256" key="5">
    <source>
        <dbReference type="SAM" id="Phobius"/>
    </source>
</evidence>
<feature type="region of interest" description="Disordered" evidence="4">
    <location>
        <begin position="35"/>
        <end position="57"/>
    </location>
</feature>
<keyword evidence="2" id="KW-0496">Mitochondrion</keyword>
<reference evidence="6 7" key="1">
    <citation type="journal article" date="2018" name="Nat. Ecol. Evol.">
        <title>Pezizomycetes genomes reveal the molecular basis of ectomycorrhizal truffle lifestyle.</title>
        <authorList>
            <person name="Murat C."/>
            <person name="Payen T."/>
            <person name="Noel B."/>
            <person name="Kuo A."/>
            <person name="Morin E."/>
            <person name="Chen J."/>
            <person name="Kohler A."/>
            <person name="Krizsan K."/>
            <person name="Balestrini R."/>
            <person name="Da Silva C."/>
            <person name="Montanini B."/>
            <person name="Hainaut M."/>
            <person name="Levati E."/>
            <person name="Barry K.W."/>
            <person name="Belfiori B."/>
            <person name="Cichocki N."/>
            <person name="Clum A."/>
            <person name="Dockter R.B."/>
            <person name="Fauchery L."/>
            <person name="Guy J."/>
            <person name="Iotti M."/>
            <person name="Le Tacon F."/>
            <person name="Lindquist E.A."/>
            <person name="Lipzen A."/>
            <person name="Malagnac F."/>
            <person name="Mello A."/>
            <person name="Molinier V."/>
            <person name="Miyauchi S."/>
            <person name="Poulain J."/>
            <person name="Riccioni C."/>
            <person name="Rubini A."/>
            <person name="Sitrit Y."/>
            <person name="Splivallo R."/>
            <person name="Traeger S."/>
            <person name="Wang M."/>
            <person name="Zifcakova L."/>
            <person name="Wipf D."/>
            <person name="Zambonelli A."/>
            <person name="Paolocci F."/>
            <person name="Nowrousian M."/>
            <person name="Ottonello S."/>
            <person name="Baldrian P."/>
            <person name="Spatafora J.W."/>
            <person name="Henrissat B."/>
            <person name="Nagy L.G."/>
            <person name="Aury J.M."/>
            <person name="Wincker P."/>
            <person name="Grigoriev I.V."/>
            <person name="Bonfante P."/>
            <person name="Martin F.M."/>
        </authorList>
    </citation>
    <scope>NUCLEOTIDE SEQUENCE [LARGE SCALE GENOMIC DNA]</scope>
    <source>
        <strain evidence="6 7">ATCC MYA-4762</strain>
    </source>
</reference>
<name>A0A3N4LZA5_9PEZI</name>
<dbReference type="AlphaFoldDB" id="A0A3N4LZA5"/>
<dbReference type="Pfam" id="PF11022">
    <property type="entry name" value="ATP19"/>
    <property type="match status" value="1"/>
</dbReference>
<organism evidence="6 7">
    <name type="scientific">Terfezia boudieri ATCC MYA-4762</name>
    <dbReference type="NCBI Taxonomy" id="1051890"/>
    <lineage>
        <taxon>Eukaryota</taxon>
        <taxon>Fungi</taxon>
        <taxon>Dikarya</taxon>
        <taxon>Ascomycota</taxon>
        <taxon>Pezizomycotina</taxon>
        <taxon>Pezizomycetes</taxon>
        <taxon>Pezizales</taxon>
        <taxon>Pezizaceae</taxon>
        <taxon>Terfezia</taxon>
    </lineage>
</organism>
<gene>
    <name evidence="6" type="ORF">L211DRAFT_782585</name>
</gene>
<dbReference type="EMBL" id="ML121536">
    <property type="protein sequence ID" value="RPB26011.1"/>
    <property type="molecule type" value="Genomic_DNA"/>
</dbReference>
<dbReference type="InterPro" id="IPR021278">
    <property type="entry name" value="ATP19"/>
</dbReference>
<feature type="transmembrane region" description="Helical" evidence="5">
    <location>
        <begin position="15"/>
        <end position="33"/>
    </location>
</feature>
<evidence type="ECO:0000256" key="2">
    <source>
        <dbReference type="ARBA" id="ARBA00023128"/>
    </source>
</evidence>
<proteinExistence type="predicted"/>
<keyword evidence="7" id="KW-1185">Reference proteome</keyword>
<dbReference type="STRING" id="1051890.A0A3N4LZA5"/>
<evidence type="ECO:0000256" key="3">
    <source>
        <dbReference type="ARBA" id="ARBA00023136"/>
    </source>
</evidence>
<feature type="region of interest" description="Disordered" evidence="4">
    <location>
        <begin position="87"/>
        <end position="115"/>
    </location>
</feature>
<comment type="subcellular location">
    <subcellularLocation>
        <location evidence="1">Mitochondrion membrane</location>
    </subcellularLocation>
</comment>
<protein>
    <submittedName>
        <fullName evidence="6">Uncharacterized protein</fullName>
    </submittedName>
</protein>
<accession>A0A3N4LZA5</accession>
<dbReference type="InParanoid" id="A0A3N4LZA5"/>
<evidence type="ECO:0000313" key="7">
    <source>
        <dbReference type="Proteomes" id="UP000267821"/>
    </source>
</evidence>
<dbReference type="OrthoDB" id="2094445at2759"/>